<keyword evidence="2 6" id="KW-0560">Oxidoreductase</keyword>
<dbReference type="Proteomes" id="UP000717696">
    <property type="component" value="Unassembled WGS sequence"/>
</dbReference>
<proteinExistence type="inferred from homology"/>
<evidence type="ECO:0000313" key="9">
    <source>
        <dbReference type="Proteomes" id="UP000717696"/>
    </source>
</evidence>
<evidence type="ECO:0000256" key="6">
    <source>
        <dbReference type="RuleBase" id="RU003345"/>
    </source>
</evidence>
<dbReference type="EMBL" id="JAGMUU010000024">
    <property type="protein sequence ID" value="KAH7124937.1"/>
    <property type="molecule type" value="Genomic_DNA"/>
</dbReference>
<evidence type="ECO:0000256" key="2">
    <source>
        <dbReference type="ARBA" id="ARBA00023002"/>
    </source>
</evidence>
<dbReference type="PROSITE" id="PS00070">
    <property type="entry name" value="ALDEHYDE_DEHYDR_CYS"/>
    <property type="match status" value="1"/>
</dbReference>
<dbReference type="SUPFAM" id="SSF53720">
    <property type="entry name" value="ALDH-like"/>
    <property type="match status" value="1"/>
</dbReference>
<dbReference type="PROSITE" id="PS00687">
    <property type="entry name" value="ALDEHYDE_DEHYDR_GLU"/>
    <property type="match status" value="1"/>
</dbReference>
<evidence type="ECO:0000256" key="5">
    <source>
        <dbReference type="PROSITE-ProRule" id="PRU10007"/>
    </source>
</evidence>
<evidence type="ECO:0000259" key="7">
    <source>
        <dbReference type="Pfam" id="PF00171"/>
    </source>
</evidence>
<dbReference type="InterPro" id="IPR016162">
    <property type="entry name" value="Ald_DH_N"/>
</dbReference>
<dbReference type="FunFam" id="3.40.605.10:FF:000001">
    <property type="entry name" value="Aldehyde dehydrogenase 1"/>
    <property type="match status" value="1"/>
</dbReference>
<dbReference type="GO" id="GO:0004029">
    <property type="term" value="F:aldehyde dehydrogenase (NAD+) activity"/>
    <property type="evidence" value="ECO:0007669"/>
    <property type="project" value="UniProtKB-EC"/>
</dbReference>
<evidence type="ECO:0000256" key="1">
    <source>
        <dbReference type="ARBA" id="ARBA00009986"/>
    </source>
</evidence>
<keyword evidence="9" id="KW-1185">Reference proteome</keyword>
<accession>A0A9P9ILM2</accession>
<dbReference type="Gene3D" id="3.40.309.10">
    <property type="entry name" value="Aldehyde Dehydrogenase, Chain A, domain 2"/>
    <property type="match status" value="1"/>
</dbReference>
<comment type="similarity">
    <text evidence="1 6">Belongs to the aldehyde dehydrogenase family.</text>
</comment>
<dbReference type="InterPro" id="IPR015590">
    <property type="entry name" value="Aldehyde_DH_dom"/>
</dbReference>
<reference evidence="8" key="1">
    <citation type="journal article" date="2021" name="Nat. Commun.">
        <title>Genetic determinants of endophytism in the Arabidopsis root mycobiome.</title>
        <authorList>
            <person name="Mesny F."/>
            <person name="Miyauchi S."/>
            <person name="Thiergart T."/>
            <person name="Pickel B."/>
            <person name="Atanasova L."/>
            <person name="Karlsson M."/>
            <person name="Huettel B."/>
            <person name="Barry K.W."/>
            <person name="Haridas S."/>
            <person name="Chen C."/>
            <person name="Bauer D."/>
            <person name="Andreopoulos W."/>
            <person name="Pangilinan J."/>
            <person name="LaButti K."/>
            <person name="Riley R."/>
            <person name="Lipzen A."/>
            <person name="Clum A."/>
            <person name="Drula E."/>
            <person name="Henrissat B."/>
            <person name="Kohler A."/>
            <person name="Grigoriev I.V."/>
            <person name="Martin F.M."/>
            <person name="Hacquard S."/>
        </authorList>
    </citation>
    <scope>NUCLEOTIDE SEQUENCE</scope>
    <source>
        <strain evidence="8">MPI-CAGE-AT-0021</strain>
    </source>
</reference>
<evidence type="ECO:0000256" key="3">
    <source>
        <dbReference type="ARBA" id="ARBA00024226"/>
    </source>
</evidence>
<protein>
    <recommendedName>
        <fullName evidence="3">aldehyde dehydrogenase (NAD(+))</fullName>
        <ecNumber evidence="3">1.2.1.3</ecNumber>
    </recommendedName>
</protein>
<dbReference type="PANTHER" id="PTHR11699">
    <property type="entry name" value="ALDEHYDE DEHYDROGENASE-RELATED"/>
    <property type="match status" value="1"/>
</dbReference>
<dbReference type="Gene3D" id="3.40.605.10">
    <property type="entry name" value="Aldehyde Dehydrogenase, Chain A, domain 1"/>
    <property type="match status" value="1"/>
</dbReference>
<feature type="domain" description="Aldehyde dehydrogenase" evidence="7">
    <location>
        <begin position="22"/>
        <end position="481"/>
    </location>
</feature>
<dbReference type="InterPro" id="IPR029510">
    <property type="entry name" value="Ald_DH_CS_GLU"/>
</dbReference>
<dbReference type="InterPro" id="IPR016160">
    <property type="entry name" value="Ald_DH_CS_CYS"/>
</dbReference>
<sequence>MSVDELKKLPIENRLFINGEFVPARSGKKFDVVNPTSEQTVTSVFEADANDVDDAVAAAKAAFPAWSELEAMERGAYLYKLADALERRLTEICYLDAISMGKPIHNDLTMDFAIKHLRYFAGKAGDTQGDTSLNTPGFVNLVFRQPYGVCGAITPWNAPIMMITQKLGPALITGNTIVLKTSEKAPLSPLVIAQCCQEIGFPKGVLNILNGFGQPCGEAIARHMDIRKLSFTGSTNTGRAIKKAAAESNLKNVTLELGGKSPFIIFDDADIEKAATASAYSILVNSGQMCMASSRVFVHSKIADKFTDALKGALNAMGTSGDPLATGTLRGPQADKLQFRRILEFVNRAKEEGLEIVTGGNRERDTGYFIQPTIIKNAPEDSKVFKEEIFGPVLSLSVFDDEEKALQSANNTEFGLYASVFTKDISRALRFSKKFEAGNIGINCSSPMMTLDMPFGGWKQSGEGCENSKYAMDNWTELKSVYIAL</sequence>
<name>A0A9P9ILM2_9HYPO</name>
<gene>
    <name evidence="8" type="ORF">B0J13DRAFT_589031</name>
</gene>
<dbReference type="InterPro" id="IPR016161">
    <property type="entry name" value="Ald_DH/histidinol_DH"/>
</dbReference>
<dbReference type="FunFam" id="3.40.309.10:FF:000012">
    <property type="entry name" value="Betaine aldehyde dehydrogenase"/>
    <property type="match status" value="1"/>
</dbReference>
<organism evidence="8 9">
    <name type="scientific">Dactylonectria estremocensis</name>
    <dbReference type="NCBI Taxonomy" id="1079267"/>
    <lineage>
        <taxon>Eukaryota</taxon>
        <taxon>Fungi</taxon>
        <taxon>Dikarya</taxon>
        <taxon>Ascomycota</taxon>
        <taxon>Pezizomycotina</taxon>
        <taxon>Sordariomycetes</taxon>
        <taxon>Hypocreomycetidae</taxon>
        <taxon>Hypocreales</taxon>
        <taxon>Nectriaceae</taxon>
        <taxon>Dactylonectria</taxon>
    </lineage>
</organism>
<dbReference type="AlphaFoldDB" id="A0A9P9ILM2"/>
<dbReference type="OrthoDB" id="310895at2759"/>
<evidence type="ECO:0000256" key="4">
    <source>
        <dbReference type="ARBA" id="ARBA00049194"/>
    </source>
</evidence>
<comment type="caution">
    <text evidence="8">The sequence shown here is derived from an EMBL/GenBank/DDBJ whole genome shotgun (WGS) entry which is preliminary data.</text>
</comment>
<feature type="active site" evidence="5">
    <location>
        <position position="256"/>
    </location>
</feature>
<evidence type="ECO:0000313" key="8">
    <source>
        <dbReference type="EMBL" id="KAH7124937.1"/>
    </source>
</evidence>
<comment type="catalytic activity">
    <reaction evidence="4">
        <text>an aldehyde + NAD(+) + H2O = a carboxylate + NADH + 2 H(+)</text>
        <dbReference type="Rhea" id="RHEA:16185"/>
        <dbReference type="ChEBI" id="CHEBI:15377"/>
        <dbReference type="ChEBI" id="CHEBI:15378"/>
        <dbReference type="ChEBI" id="CHEBI:17478"/>
        <dbReference type="ChEBI" id="CHEBI:29067"/>
        <dbReference type="ChEBI" id="CHEBI:57540"/>
        <dbReference type="ChEBI" id="CHEBI:57945"/>
        <dbReference type="EC" id="1.2.1.3"/>
    </reaction>
</comment>
<dbReference type="InterPro" id="IPR016163">
    <property type="entry name" value="Ald_DH_C"/>
</dbReference>
<dbReference type="EC" id="1.2.1.3" evidence="3"/>
<dbReference type="Pfam" id="PF00171">
    <property type="entry name" value="Aldedh"/>
    <property type="match status" value="1"/>
</dbReference>